<dbReference type="STRING" id="560819.SAMN05428998_10575"/>
<proteinExistence type="inferred from homology"/>
<protein>
    <submittedName>
        <fullName evidence="8">2,4-dihydroxyhept-2-enedioate aldolase</fullName>
    </submittedName>
</protein>
<comment type="catalytic activity">
    <reaction evidence="6">
        <text>D-glyceraldehyde + pyruvate = 2-dehydro-3-deoxy-L-galactonate</text>
        <dbReference type="Rhea" id="RHEA:80055"/>
        <dbReference type="ChEBI" id="CHEBI:15361"/>
        <dbReference type="ChEBI" id="CHEBI:17378"/>
        <dbReference type="ChEBI" id="CHEBI:75545"/>
    </reaction>
</comment>
<dbReference type="Proteomes" id="UP000192917">
    <property type="component" value="Unassembled WGS sequence"/>
</dbReference>
<keyword evidence="4" id="KW-0456">Lyase</keyword>
<evidence type="ECO:0000256" key="6">
    <source>
        <dbReference type="ARBA" id="ARBA00045074"/>
    </source>
</evidence>
<dbReference type="Gene3D" id="3.20.20.60">
    <property type="entry name" value="Phosphoenolpyruvate-binding domains"/>
    <property type="match status" value="1"/>
</dbReference>
<dbReference type="AlphaFoldDB" id="A0A1Y6BK81"/>
<evidence type="ECO:0000259" key="7">
    <source>
        <dbReference type="Pfam" id="PF03328"/>
    </source>
</evidence>
<feature type="domain" description="HpcH/HpaI aldolase/citrate lyase" evidence="7">
    <location>
        <begin position="19"/>
        <end position="244"/>
    </location>
</feature>
<gene>
    <name evidence="8" type="ORF">SAMN05428998_10575</name>
</gene>
<evidence type="ECO:0000256" key="1">
    <source>
        <dbReference type="ARBA" id="ARBA00001968"/>
    </source>
</evidence>
<accession>A0A1Y6BK81</accession>
<dbReference type="InterPro" id="IPR050251">
    <property type="entry name" value="HpcH-HpaI_aldolase"/>
</dbReference>
<comment type="similarity">
    <text evidence="2">Belongs to the HpcH/HpaI aldolase family.</text>
</comment>
<dbReference type="SUPFAM" id="SSF51621">
    <property type="entry name" value="Phosphoenolpyruvate/pyruvate domain"/>
    <property type="match status" value="1"/>
</dbReference>
<keyword evidence="5" id="KW-0670">Pyruvate</keyword>
<dbReference type="InterPro" id="IPR040442">
    <property type="entry name" value="Pyrv_kinase-like_dom_sf"/>
</dbReference>
<dbReference type="GO" id="GO:0046872">
    <property type="term" value="F:metal ion binding"/>
    <property type="evidence" value="ECO:0007669"/>
    <property type="project" value="UniProtKB-KW"/>
</dbReference>
<sequence length="259" mass="27930">MAELRTNPFKQAIREGRPQIGLWSQLMHPLVADILKEAGFDWIVLDMEHGQNEIQDVLVQQMAMTGGTAEPVVRPPWNDMVYLKRILDTGAQTVLIPMIDDAEQAARAVSYCQYPPQGLRGVASGMRANRFGRIKGYHPLANEQICVLVQVESRKALENIDAIAAVAGVDGVFIGPTDLSTGLGHLADPNHPEVQAAIRHAVERCKAAGKPAGILTADNAAAERYLDWGYTFVAVGGDTGILANGADALAGKFLKLIGR</sequence>
<dbReference type="RefSeq" id="WP_085122092.1">
    <property type="nucleotide sequence ID" value="NZ_FWZX01000005.1"/>
</dbReference>
<evidence type="ECO:0000256" key="5">
    <source>
        <dbReference type="ARBA" id="ARBA00023317"/>
    </source>
</evidence>
<evidence type="ECO:0000256" key="3">
    <source>
        <dbReference type="ARBA" id="ARBA00022723"/>
    </source>
</evidence>
<evidence type="ECO:0000313" key="8">
    <source>
        <dbReference type="EMBL" id="SMF12247.1"/>
    </source>
</evidence>
<dbReference type="PANTHER" id="PTHR30502">
    <property type="entry name" value="2-KETO-3-DEOXY-L-RHAMNONATE ALDOLASE"/>
    <property type="match status" value="1"/>
</dbReference>
<keyword evidence="3" id="KW-0479">Metal-binding</keyword>
<dbReference type="InterPro" id="IPR015813">
    <property type="entry name" value="Pyrv/PenolPyrv_kinase-like_dom"/>
</dbReference>
<dbReference type="Pfam" id="PF03328">
    <property type="entry name" value="HpcH_HpaI"/>
    <property type="match status" value="1"/>
</dbReference>
<comment type="cofactor">
    <cofactor evidence="1">
        <name>a divalent metal cation</name>
        <dbReference type="ChEBI" id="CHEBI:60240"/>
    </cofactor>
</comment>
<dbReference type="FunFam" id="3.20.20.60:FF:000004">
    <property type="entry name" value="5-keto-4-deoxy-D-glucarate aldolase"/>
    <property type="match status" value="1"/>
</dbReference>
<reference evidence="8 9" key="1">
    <citation type="submission" date="2017-04" db="EMBL/GenBank/DDBJ databases">
        <authorList>
            <person name="Afonso C.L."/>
            <person name="Miller P.J."/>
            <person name="Scott M.A."/>
            <person name="Spackman E."/>
            <person name="Goraichik I."/>
            <person name="Dimitrov K.M."/>
            <person name="Suarez D.L."/>
            <person name="Swayne D.E."/>
        </authorList>
    </citation>
    <scope>NUCLEOTIDE SEQUENCE [LARGE SCALE GENOMIC DNA]</scope>
    <source>
        <strain evidence="8 9">USBA 355</strain>
    </source>
</reference>
<keyword evidence="9" id="KW-1185">Reference proteome</keyword>
<evidence type="ECO:0000313" key="9">
    <source>
        <dbReference type="Proteomes" id="UP000192917"/>
    </source>
</evidence>
<dbReference type="GO" id="GO:0005737">
    <property type="term" value="C:cytoplasm"/>
    <property type="evidence" value="ECO:0007669"/>
    <property type="project" value="TreeGrafter"/>
</dbReference>
<dbReference type="EMBL" id="FWZX01000005">
    <property type="protein sequence ID" value="SMF12247.1"/>
    <property type="molecule type" value="Genomic_DNA"/>
</dbReference>
<evidence type="ECO:0000256" key="2">
    <source>
        <dbReference type="ARBA" id="ARBA00005568"/>
    </source>
</evidence>
<evidence type="ECO:0000256" key="4">
    <source>
        <dbReference type="ARBA" id="ARBA00023239"/>
    </source>
</evidence>
<dbReference type="GO" id="GO:0016832">
    <property type="term" value="F:aldehyde-lyase activity"/>
    <property type="evidence" value="ECO:0007669"/>
    <property type="project" value="TreeGrafter"/>
</dbReference>
<dbReference type="InterPro" id="IPR005000">
    <property type="entry name" value="Aldolase/citrate-lyase_domain"/>
</dbReference>
<dbReference type="PANTHER" id="PTHR30502:SF4">
    <property type="entry name" value="5-KETO-4-DEOXY-D-GLUCARATE ALDOLASE"/>
    <property type="match status" value="1"/>
</dbReference>
<organism evidence="8 9">
    <name type="scientific">Tistlia consotensis USBA 355</name>
    <dbReference type="NCBI Taxonomy" id="560819"/>
    <lineage>
        <taxon>Bacteria</taxon>
        <taxon>Pseudomonadati</taxon>
        <taxon>Pseudomonadota</taxon>
        <taxon>Alphaproteobacteria</taxon>
        <taxon>Rhodospirillales</taxon>
        <taxon>Rhodovibrionaceae</taxon>
        <taxon>Tistlia</taxon>
    </lineage>
</organism>
<name>A0A1Y6BK81_9PROT</name>